<dbReference type="CTD" id="9826519"/>
<evidence type="ECO:0000256" key="2">
    <source>
        <dbReference type="ARBA" id="ARBA00008048"/>
    </source>
</evidence>
<organism evidence="7">
    <name type="scientific">Caenorhabditis remanei</name>
    <name type="common">Caenorhabditis vulgaris</name>
    <dbReference type="NCBI Taxonomy" id="31234"/>
    <lineage>
        <taxon>Eukaryota</taxon>
        <taxon>Metazoa</taxon>
        <taxon>Ecdysozoa</taxon>
        <taxon>Nematoda</taxon>
        <taxon>Chromadorea</taxon>
        <taxon>Rhabditida</taxon>
        <taxon>Rhabditina</taxon>
        <taxon>Rhabditomorpha</taxon>
        <taxon>Rhabditoidea</taxon>
        <taxon>Rhabditidae</taxon>
        <taxon>Peloderinae</taxon>
        <taxon>Caenorhabditis</taxon>
    </lineage>
</organism>
<comment type="subcellular location">
    <subcellularLocation>
        <location evidence="1">Nucleus</location>
    </subcellularLocation>
</comment>
<dbReference type="RefSeq" id="XP_003100202.2">
    <property type="nucleotide sequence ID" value="XM_003100154.2"/>
</dbReference>
<gene>
    <name evidence="6" type="ORF">CRE_21898</name>
</gene>
<sequence length="320" mass="37250">MEEMQNEQPQNPLTKDEKKALHTLVEMCETMKKTVKSYQNTADLIIERVLEFATYDPPEEHIADLTLIEESLEPKLQILEKAAKCLKGLQTLIQPERLHENMYIADLAQDDVTCYLAKTSKLHIPSSPDYSFITTHIQFKEMYGLFKKSLKNAGVTTKVLYENASGLVIEFKIMVTQPSEFGMDACLLKFLVVEKYGVVEWINFIGPEEEWDIENNYNVKKVIKTSNFYTNYIFFKVVPFKASRYEVYKRMTANAITHLDGFTPIWTQDRFNELFSFLFKYGDVFKQKCRICGRILSALMVPTFDRNEETPRHESCPKAY</sequence>
<keyword evidence="4" id="KW-0804">Transcription</keyword>
<keyword evidence="5" id="KW-0539">Nucleus</keyword>
<evidence type="ECO:0000256" key="4">
    <source>
        <dbReference type="ARBA" id="ARBA00023163"/>
    </source>
</evidence>
<name>E3MU78_CAERE</name>
<protein>
    <submittedName>
        <fullName evidence="6">Uncharacterized protein</fullName>
    </submittedName>
</protein>
<proteinExistence type="inferred from homology"/>
<dbReference type="InParanoid" id="E3MU78"/>
<dbReference type="Pfam" id="PF11571">
    <property type="entry name" value="Med27"/>
    <property type="match status" value="1"/>
</dbReference>
<evidence type="ECO:0000313" key="7">
    <source>
        <dbReference type="Proteomes" id="UP000008281"/>
    </source>
</evidence>
<keyword evidence="7" id="KW-1185">Reference proteome</keyword>
<keyword evidence="3" id="KW-0805">Transcription regulation</keyword>
<evidence type="ECO:0000256" key="1">
    <source>
        <dbReference type="ARBA" id="ARBA00004123"/>
    </source>
</evidence>
<dbReference type="AlphaFoldDB" id="E3MU78"/>
<dbReference type="GeneID" id="9826519"/>
<dbReference type="HOGENOM" id="CLU_869420_0_0_1"/>
<dbReference type="KEGG" id="crq:GCK72_025338"/>
<dbReference type="EMBL" id="DS268479">
    <property type="protein sequence ID" value="EFP09679.1"/>
    <property type="molecule type" value="Genomic_DNA"/>
</dbReference>
<dbReference type="InterPro" id="IPR021627">
    <property type="entry name" value="Mediator_Med27"/>
</dbReference>
<reference evidence="6" key="1">
    <citation type="submission" date="2007-07" db="EMBL/GenBank/DDBJ databases">
        <title>PCAP assembly of the Caenorhabditis remanei genome.</title>
        <authorList>
            <consortium name="The Caenorhabditis remanei Sequencing Consortium"/>
            <person name="Wilson R.K."/>
        </authorList>
    </citation>
    <scope>NUCLEOTIDE SEQUENCE [LARGE SCALE GENOMIC DNA]</scope>
    <source>
        <strain evidence="6">PB4641</strain>
    </source>
</reference>
<evidence type="ECO:0000256" key="5">
    <source>
        <dbReference type="ARBA" id="ARBA00023242"/>
    </source>
</evidence>
<dbReference type="STRING" id="31234.E3MU78"/>
<accession>E3MU78</accession>
<dbReference type="Proteomes" id="UP000008281">
    <property type="component" value="Unassembled WGS sequence"/>
</dbReference>
<evidence type="ECO:0000256" key="3">
    <source>
        <dbReference type="ARBA" id="ARBA00023015"/>
    </source>
</evidence>
<dbReference type="OrthoDB" id="5864140at2759"/>
<comment type="similarity">
    <text evidence="2">Belongs to the Mediator complex subunit 27 family.</text>
</comment>
<dbReference type="GO" id="GO:0016592">
    <property type="term" value="C:mediator complex"/>
    <property type="evidence" value="ECO:0007669"/>
    <property type="project" value="InterPro"/>
</dbReference>
<evidence type="ECO:0000313" key="6">
    <source>
        <dbReference type="EMBL" id="EFP09679.1"/>
    </source>
</evidence>